<organism evidence="2 3">
    <name type="scientific">Halopseudomonas pachastrellae</name>
    <dbReference type="NCBI Taxonomy" id="254161"/>
    <lineage>
        <taxon>Bacteria</taxon>
        <taxon>Pseudomonadati</taxon>
        <taxon>Pseudomonadota</taxon>
        <taxon>Gammaproteobacteria</taxon>
        <taxon>Pseudomonadales</taxon>
        <taxon>Pseudomonadaceae</taxon>
        <taxon>Halopseudomonas</taxon>
    </lineage>
</organism>
<dbReference type="EMBL" id="MUBC01000018">
    <property type="protein sequence ID" value="ONM43997.1"/>
    <property type="molecule type" value="Genomic_DNA"/>
</dbReference>
<evidence type="ECO:0000313" key="2">
    <source>
        <dbReference type="EMBL" id="ONM43997.1"/>
    </source>
</evidence>
<sequence length="152" mass="15662">MNKPTLALLAAALCTPVWAAVTEQDVAAAREPALAGQAPATAQLFRLYDGADGAVAEWINETLGQVAQAHPKLFLTELVSYNGGAACTNIAALGPDFVDAFALQADELSARRAALQSVDDAALETARDHCTAQLDQAISRSRAAAAALSAAE</sequence>
<dbReference type="Proteomes" id="UP000242847">
    <property type="component" value="Unassembled WGS sequence"/>
</dbReference>
<dbReference type="STRING" id="254161.SAMN05216256_12081"/>
<dbReference type="OrthoDB" id="7029563at2"/>
<name>A0A1S8DHY2_9GAMM</name>
<comment type="caution">
    <text evidence="2">The sequence shown here is derived from an EMBL/GenBank/DDBJ whole genome shotgun (WGS) entry which is preliminary data.</text>
</comment>
<feature type="chain" id="PRO_5010573063" evidence="1">
    <location>
        <begin position="20"/>
        <end position="152"/>
    </location>
</feature>
<accession>A0A1S8DHY2</accession>
<keyword evidence="1" id="KW-0732">Signal</keyword>
<feature type="signal peptide" evidence="1">
    <location>
        <begin position="1"/>
        <end position="19"/>
    </location>
</feature>
<protein>
    <submittedName>
        <fullName evidence="2">Uncharacterized protein</fullName>
    </submittedName>
</protein>
<dbReference type="RefSeq" id="WP_083727113.1">
    <property type="nucleotide sequence ID" value="NZ_FOUD01000020.1"/>
</dbReference>
<evidence type="ECO:0000313" key="3">
    <source>
        <dbReference type="Proteomes" id="UP000242847"/>
    </source>
</evidence>
<keyword evidence="3" id="KW-1185">Reference proteome</keyword>
<evidence type="ECO:0000256" key="1">
    <source>
        <dbReference type="SAM" id="SignalP"/>
    </source>
</evidence>
<gene>
    <name evidence="2" type="ORF">BXT89_09635</name>
</gene>
<reference evidence="2 3" key="1">
    <citation type="submission" date="2017-01" db="EMBL/GenBank/DDBJ databases">
        <title>Draft genome sequence of Pseudomonas pachastrellae type strain CCUG 46540T from a deep sea.</title>
        <authorList>
            <person name="Gomila M."/>
            <person name="Mulet M."/>
            <person name="Lalucat J."/>
            <person name="Garcia-Valdes E."/>
        </authorList>
    </citation>
    <scope>NUCLEOTIDE SEQUENCE [LARGE SCALE GENOMIC DNA]</scope>
    <source>
        <strain evidence="2 3">CCUG 46540</strain>
    </source>
</reference>
<proteinExistence type="predicted"/>
<dbReference type="AlphaFoldDB" id="A0A1S8DHY2"/>